<gene>
    <name evidence="1" type="ORF">FAZ97_29415</name>
</gene>
<sequence>MSKLMIADLSVAQELDSREMSAVHGGGLSFGPLPILYPSMPTVKVSSTNFTAEQVIGQTNSIASNTGNDVAFATGIASSTNPMQTAHNTINF</sequence>
<name>A0A7Z2JDG4_9BURK</name>
<dbReference type="KEGG" id="pacp:FAZ97_29415"/>
<evidence type="ECO:0000313" key="2">
    <source>
        <dbReference type="Proteomes" id="UP000434209"/>
    </source>
</evidence>
<accession>A0A7Z2JDG4</accession>
<dbReference type="OrthoDB" id="8966445at2"/>
<reference evidence="1 2" key="1">
    <citation type="submission" date="2019-12" db="EMBL/GenBank/DDBJ databases">
        <title>Paraburkholderia acidiphila 7Q-K02 sp. nov and Paraburkholderia acidisoli DHF22 sp. nov., two strains isolated from forest soil.</title>
        <authorList>
            <person name="Gao Z."/>
            <person name="Qiu L."/>
        </authorList>
    </citation>
    <scope>NUCLEOTIDE SEQUENCE [LARGE SCALE GENOMIC DNA]</scope>
    <source>
        <strain evidence="1 2">7Q-K02</strain>
    </source>
</reference>
<dbReference type="RefSeq" id="WP_158762244.1">
    <property type="nucleotide sequence ID" value="NZ_CP046911.1"/>
</dbReference>
<protein>
    <submittedName>
        <fullName evidence="1">Uncharacterized protein</fullName>
    </submittedName>
</protein>
<dbReference type="Proteomes" id="UP000434209">
    <property type="component" value="Chromosome 3"/>
</dbReference>
<keyword evidence="2" id="KW-1185">Reference proteome</keyword>
<dbReference type="EMBL" id="CP046911">
    <property type="protein sequence ID" value="QGZ59060.1"/>
    <property type="molecule type" value="Genomic_DNA"/>
</dbReference>
<proteinExistence type="predicted"/>
<dbReference type="AlphaFoldDB" id="A0A7Z2JDG4"/>
<evidence type="ECO:0000313" key="1">
    <source>
        <dbReference type="EMBL" id="QGZ59060.1"/>
    </source>
</evidence>
<organism evidence="1 2">
    <name type="scientific">Paraburkholderia acidiphila</name>
    <dbReference type="NCBI Taxonomy" id="2571747"/>
    <lineage>
        <taxon>Bacteria</taxon>
        <taxon>Pseudomonadati</taxon>
        <taxon>Pseudomonadota</taxon>
        <taxon>Betaproteobacteria</taxon>
        <taxon>Burkholderiales</taxon>
        <taxon>Burkholderiaceae</taxon>
        <taxon>Paraburkholderia</taxon>
    </lineage>
</organism>